<accession>A0ABS6UPK4</accession>
<reference evidence="3 4" key="1">
    <citation type="submission" date="2020-11" db="EMBL/GenBank/DDBJ databases">
        <title>Pseudonocardia abyssalis sp. nov. and Pseudonocardia oceani sp. nov., description and phylogenomic analysis of two novel actinomycetes isolated from the deep Southern Ocean.</title>
        <authorList>
            <person name="Parra J."/>
        </authorList>
    </citation>
    <scope>NUCLEOTIDE SEQUENCE [LARGE SCALE GENOMIC DNA]</scope>
    <source>
        <strain evidence="3 4">KRD-168</strain>
    </source>
</reference>
<gene>
    <name evidence="3" type="ORF">I4I81_07680</name>
</gene>
<proteinExistence type="predicted"/>
<feature type="region of interest" description="Disordered" evidence="1">
    <location>
        <begin position="1"/>
        <end position="52"/>
    </location>
</feature>
<evidence type="ECO:0000259" key="2">
    <source>
        <dbReference type="Pfam" id="PF13472"/>
    </source>
</evidence>
<keyword evidence="4" id="KW-1185">Reference proteome</keyword>
<dbReference type="Pfam" id="PF13472">
    <property type="entry name" value="Lipase_GDSL_2"/>
    <property type="match status" value="1"/>
</dbReference>
<protein>
    <recommendedName>
        <fullName evidence="2">SGNH hydrolase-type esterase domain-containing protein</fullName>
    </recommendedName>
</protein>
<evidence type="ECO:0000256" key="1">
    <source>
        <dbReference type="SAM" id="MobiDB-lite"/>
    </source>
</evidence>
<evidence type="ECO:0000313" key="3">
    <source>
        <dbReference type="EMBL" id="MBW0134134.1"/>
    </source>
</evidence>
<dbReference type="InterPro" id="IPR013830">
    <property type="entry name" value="SGNH_hydro"/>
</dbReference>
<dbReference type="EMBL" id="JADQDK010000001">
    <property type="protein sequence ID" value="MBW0134134.1"/>
    <property type="molecule type" value="Genomic_DNA"/>
</dbReference>
<feature type="domain" description="SGNH hydrolase-type esterase" evidence="2">
    <location>
        <begin position="130"/>
        <end position="401"/>
    </location>
</feature>
<dbReference type="Proteomes" id="UP000694287">
    <property type="component" value="Unassembled WGS sequence"/>
</dbReference>
<sequence length="440" mass="45727">MTFPLRGRVRVDATKGSSRCDASRRRGPRSAGCGPSTSGERPEDTLRFPGVNPGRRIRWTTVADRDRGCSARGLSTGIGRCPGQAVHPDPSVGPVIRSRRLLLPALAVLLLTSLGAPPAGAAERRSAVVALGDSAASGEGAGDYVAGTRGEGGDWCHRSAHAYVHRTALADESVNLACSGAEAADVGFGSGSHYTEGSQAARLGEVAREYRVTTVILQVGANDEPELTGTGIACIRAYLDPTVPPCRESLGADVPGRMAAVAPRVESVVRDVRAAMGQAGYADDDYVLVLASYASPVTEAMVPLQGARGCPYSRADAGWGRTVVFPALSDALRGVAERTGVRFIDMARATEGFEACSRSPRSEEWQRRITVDPEAFVYGGLDAVGYHLAQESFHPTAAAHAEMGRCIGEFVRSGAPGAACVAGADGRVRAEVGAAAASPA</sequence>
<evidence type="ECO:0000313" key="4">
    <source>
        <dbReference type="Proteomes" id="UP000694287"/>
    </source>
</evidence>
<comment type="caution">
    <text evidence="3">The sequence shown here is derived from an EMBL/GenBank/DDBJ whole genome shotgun (WGS) entry which is preliminary data.</text>
</comment>
<name>A0ABS6UPK4_9PSEU</name>
<organism evidence="3 4">
    <name type="scientific">Pseudonocardia abyssalis</name>
    <dbReference type="NCBI Taxonomy" id="2792008"/>
    <lineage>
        <taxon>Bacteria</taxon>
        <taxon>Bacillati</taxon>
        <taxon>Actinomycetota</taxon>
        <taxon>Actinomycetes</taxon>
        <taxon>Pseudonocardiales</taxon>
        <taxon>Pseudonocardiaceae</taxon>
        <taxon>Pseudonocardia</taxon>
    </lineage>
</organism>